<sequence>MMEAINGGQQYMQHGVQMHLNAAKMAQMNLNSVLYGLVTPPRRQGSKGMRTPPPSQRPPSEQLSRSLPKQGRQSPSFYAGAKFGERPPPTQLPKPPTHWVQSPELVSEVSCDQMTHSLKLLLKVQS</sequence>
<evidence type="ECO:0000313" key="3">
    <source>
        <dbReference type="Proteomes" id="UP000827092"/>
    </source>
</evidence>
<feature type="compositionally biased region" description="Polar residues" evidence="1">
    <location>
        <begin position="58"/>
        <end position="76"/>
    </location>
</feature>
<evidence type="ECO:0000256" key="1">
    <source>
        <dbReference type="SAM" id="MobiDB-lite"/>
    </source>
</evidence>
<comment type="caution">
    <text evidence="2">The sequence shown here is derived from an EMBL/GenBank/DDBJ whole genome shotgun (WGS) entry which is preliminary data.</text>
</comment>
<proteinExistence type="predicted"/>
<organism evidence="2 3">
    <name type="scientific">Oedothorax gibbosus</name>
    <dbReference type="NCBI Taxonomy" id="931172"/>
    <lineage>
        <taxon>Eukaryota</taxon>
        <taxon>Metazoa</taxon>
        <taxon>Ecdysozoa</taxon>
        <taxon>Arthropoda</taxon>
        <taxon>Chelicerata</taxon>
        <taxon>Arachnida</taxon>
        <taxon>Araneae</taxon>
        <taxon>Araneomorphae</taxon>
        <taxon>Entelegynae</taxon>
        <taxon>Araneoidea</taxon>
        <taxon>Linyphiidae</taxon>
        <taxon>Erigoninae</taxon>
        <taxon>Oedothorax</taxon>
    </lineage>
</organism>
<accession>A0AAV6UZI0</accession>
<dbReference type="EMBL" id="JAFNEN010000227">
    <property type="protein sequence ID" value="KAG8188900.1"/>
    <property type="molecule type" value="Genomic_DNA"/>
</dbReference>
<feature type="compositionally biased region" description="Pro residues" evidence="1">
    <location>
        <begin position="86"/>
        <end position="96"/>
    </location>
</feature>
<dbReference type="Proteomes" id="UP000827092">
    <property type="component" value="Unassembled WGS sequence"/>
</dbReference>
<protein>
    <submittedName>
        <fullName evidence="2">Uncharacterized protein</fullName>
    </submittedName>
</protein>
<dbReference type="PANTHER" id="PTHR15405">
    <property type="entry name" value="PROLINE-RICH NUCLEAR RECEPTOR COACTIVATOR"/>
    <property type="match status" value="1"/>
</dbReference>
<keyword evidence="3" id="KW-1185">Reference proteome</keyword>
<dbReference type="InterPro" id="IPR026780">
    <property type="entry name" value="PNRC1/2"/>
</dbReference>
<feature type="region of interest" description="Disordered" evidence="1">
    <location>
        <begin position="36"/>
        <end position="100"/>
    </location>
</feature>
<reference evidence="2 3" key="1">
    <citation type="journal article" date="2022" name="Nat. Ecol. Evol.">
        <title>A masculinizing supergene underlies an exaggerated male reproductive morph in a spider.</title>
        <authorList>
            <person name="Hendrickx F."/>
            <person name="De Corte Z."/>
            <person name="Sonet G."/>
            <person name="Van Belleghem S.M."/>
            <person name="Kostlbacher S."/>
            <person name="Vangestel C."/>
        </authorList>
    </citation>
    <scope>NUCLEOTIDE SEQUENCE [LARGE SCALE GENOMIC DNA]</scope>
    <source>
        <strain evidence="2">W744_W776</strain>
    </source>
</reference>
<name>A0AAV6UZI0_9ARAC</name>
<evidence type="ECO:0000313" key="2">
    <source>
        <dbReference type="EMBL" id="KAG8188900.1"/>
    </source>
</evidence>
<gene>
    <name evidence="2" type="ORF">JTE90_014955</name>
</gene>
<dbReference type="AlphaFoldDB" id="A0AAV6UZI0"/>